<protein>
    <submittedName>
        <fullName evidence="2">Uncharacterized protein</fullName>
    </submittedName>
</protein>
<keyword evidence="3" id="KW-1185">Reference proteome</keyword>
<comment type="caution">
    <text evidence="2">The sequence shown here is derived from an EMBL/GenBank/DDBJ whole genome shotgun (WGS) entry which is preliminary data.</text>
</comment>
<feature type="compositionally biased region" description="Basic residues" evidence="1">
    <location>
        <begin position="1"/>
        <end position="11"/>
    </location>
</feature>
<organism evidence="2 3">
    <name type="scientific">Streptomyces colonosanans</name>
    <dbReference type="NCBI Taxonomy" id="1428652"/>
    <lineage>
        <taxon>Bacteria</taxon>
        <taxon>Bacillati</taxon>
        <taxon>Actinomycetota</taxon>
        <taxon>Actinomycetes</taxon>
        <taxon>Kitasatosporales</taxon>
        <taxon>Streptomycetaceae</taxon>
        <taxon>Streptomyces</taxon>
    </lineage>
</organism>
<evidence type="ECO:0000313" key="2">
    <source>
        <dbReference type="EMBL" id="OIJ88080.1"/>
    </source>
</evidence>
<name>A0A1S2P2V9_9ACTN</name>
<feature type="region of interest" description="Disordered" evidence="1">
    <location>
        <begin position="1"/>
        <end position="34"/>
    </location>
</feature>
<sequence>MFGRSAARRGRYACSTGRDSAGQSTEEPAVIGTAAQPVPIAYSWRPAEHRDRGRPGVET</sequence>
<evidence type="ECO:0000256" key="1">
    <source>
        <dbReference type="SAM" id="MobiDB-lite"/>
    </source>
</evidence>
<accession>A0A1S2P2V9</accession>
<dbReference type="Proteomes" id="UP000179935">
    <property type="component" value="Unassembled WGS sequence"/>
</dbReference>
<dbReference type="AlphaFoldDB" id="A0A1S2P2V9"/>
<dbReference type="EMBL" id="MLYP01000059">
    <property type="protein sequence ID" value="OIJ88080.1"/>
    <property type="molecule type" value="Genomic_DNA"/>
</dbReference>
<reference evidence="2 3" key="1">
    <citation type="submission" date="2016-10" db="EMBL/GenBank/DDBJ databases">
        <title>Genome sequence of Streptomyces sp. MUSC 93.</title>
        <authorList>
            <person name="Lee L.-H."/>
            <person name="Ser H.-L."/>
            <person name="Law J.W.-F."/>
        </authorList>
    </citation>
    <scope>NUCLEOTIDE SEQUENCE [LARGE SCALE GENOMIC DNA]</scope>
    <source>
        <strain evidence="2 3">MUSC 93</strain>
    </source>
</reference>
<gene>
    <name evidence="2" type="ORF">BIV24_23295</name>
</gene>
<evidence type="ECO:0000313" key="3">
    <source>
        <dbReference type="Proteomes" id="UP000179935"/>
    </source>
</evidence>
<feature type="compositionally biased region" description="Polar residues" evidence="1">
    <location>
        <begin position="17"/>
        <end position="26"/>
    </location>
</feature>
<proteinExistence type="predicted"/>